<keyword evidence="3 7" id="KW-0812">Transmembrane</keyword>
<feature type="transmembrane region" description="Helical" evidence="7">
    <location>
        <begin position="76"/>
        <end position="96"/>
    </location>
</feature>
<dbReference type="InterPro" id="IPR011701">
    <property type="entry name" value="MFS"/>
</dbReference>
<dbReference type="PROSITE" id="PS50850">
    <property type="entry name" value="MFS"/>
    <property type="match status" value="1"/>
</dbReference>
<feature type="transmembrane region" description="Helical" evidence="7">
    <location>
        <begin position="138"/>
        <end position="163"/>
    </location>
</feature>
<dbReference type="Pfam" id="PF07690">
    <property type="entry name" value="MFS_1"/>
    <property type="match status" value="1"/>
</dbReference>
<evidence type="ECO:0000256" key="3">
    <source>
        <dbReference type="ARBA" id="ARBA00022692"/>
    </source>
</evidence>
<proteinExistence type="inferred from homology"/>
<dbReference type="CDD" id="cd17341">
    <property type="entry name" value="MFS_NRT2_like"/>
    <property type="match status" value="1"/>
</dbReference>
<feature type="transmembrane region" description="Helical" evidence="7">
    <location>
        <begin position="169"/>
        <end position="187"/>
    </location>
</feature>
<feature type="transmembrane region" description="Helical" evidence="7">
    <location>
        <begin position="246"/>
        <end position="267"/>
    </location>
</feature>
<dbReference type="InterPro" id="IPR044772">
    <property type="entry name" value="NO3_transporter"/>
</dbReference>
<dbReference type="Proteomes" id="UP000189431">
    <property type="component" value="Unassembled WGS sequence"/>
</dbReference>
<name>A0ABX3KQ90_SALCS</name>
<feature type="transmembrane region" description="Helical" evidence="7">
    <location>
        <begin position="52"/>
        <end position="69"/>
    </location>
</feature>
<feature type="transmembrane region" description="Helical" evidence="7">
    <location>
        <begin position="318"/>
        <end position="339"/>
    </location>
</feature>
<keyword evidence="5" id="KW-0534">Nitrate assimilation</keyword>
<dbReference type="EMBL" id="MUFR01000021">
    <property type="protein sequence ID" value="OOF33845.1"/>
    <property type="molecule type" value="Genomic_DNA"/>
</dbReference>
<feature type="transmembrane region" description="Helical" evidence="7">
    <location>
        <begin position="382"/>
        <end position="405"/>
    </location>
</feature>
<evidence type="ECO:0000256" key="7">
    <source>
        <dbReference type="SAM" id="Phobius"/>
    </source>
</evidence>
<feature type="domain" description="Major facilitator superfamily (MFS) profile" evidence="8">
    <location>
        <begin position="12"/>
        <end position="409"/>
    </location>
</feature>
<dbReference type="InterPro" id="IPR020846">
    <property type="entry name" value="MFS_dom"/>
</dbReference>
<evidence type="ECO:0000313" key="10">
    <source>
        <dbReference type="Proteomes" id="UP000189431"/>
    </source>
</evidence>
<evidence type="ECO:0000256" key="4">
    <source>
        <dbReference type="ARBA" id="ARBA00022989"/>
    </source>
</evidence>
<keyword evidence="6 7" id="KW-0472">Membrane</keyword>
<dbReference type="SUPFAM" id="SSF103473">
    <property type="entry name" value="MFS general substrate transporter"/>
    <property type="match status" value="1"/>
</dbReference>
<feature type="transmembrane region" description="Helical" evidence="7">
    <location>
        <begin position="351"/>
        <end position="376"/>
    </location>
</feature>
<evidence type="ECO:0000259" key="8">
    <source>
        <dbReference type="PROSITE" id="PS50850"/>
    </source>
</evidence>
<comment type="caution">
    <text evidence="9">The sequence shown here is derived from an EMBL/GenBank/DDBJ whole genome shotgun (WGS) entry which is preliminary data.</text>
</comment>
<dbReference type="RefSeq" id="WP_069363095.1">
    <property type="nucleotide sequence ID" value="NZ_MUFR01000021.1"/>
</dbReference>
<sequence>MAQAVDSSKAQQRFALGMSTFSFTLCFAMWTVFSILGVKIAEEFQLSSTELGLLMATPILTGSVSRLFLGIASDYFGGRTVFAVVMLLSSGSAWLLSLSHSYYLLLLCALGIGLAGGSFVVGVAYISAWFKKNQQGTALGIFGAGNVGSFVTSLCMPMLLLVMDWRSAVQVYAIILATAGVGFFFLAKNERRETPREQVSIYSQLQPLKEVRVWRFSLYYFFVFGAFVALALWLPQYTIGVFDVSLAQAGLIVGLYTVPGSLFRILGGILSDRYGARKVMYWTFIASVVCTFILSYPNTHYSVEGIRGVINFSLETNVYQFAVICIVLGFFMSLGKAAVFKHIPVYYPNNVGVVSGAVGMVGGLGGFFLPLTFGMLNDLVGVWQTCFMLLFVLCSLALTWMHFAIRKSESKEWRSGRTENDLPELTE</sequence>
<evidence type="ECO:0000256" key="6">
    <source>
        <dbReference type="ARBA" id="ARBA00023136"/>
    </source>
</evidence>
<organism evidence="9 10">
    <name type="scientific">Salinivibrio costicola subsp. alcaliphilus</name>
    <dbReference type="NCBI Taxonomy" id="272773"/>
    <lineage>
        <taxon>Bacteria</taxon>
        <taxon>Pseudomonadati</taxon>
        <taxon>Pseudomonadota</taxon>
        <taxon>Gammaproteobacteria</taxon>
        <taxon>Vibrionales</taxon>
        <taxon>Vibrionaceae</taxon>
        <taxon>Salinivibrio</taxon>
    </lineage>
</organism>
<accession>A0ABX3KQ90</accession>
<evidence type="ECO:0000256" key="2">
    <source>
        <dbReference type="ARBA" id="ARBA00008432"/>
    </source>
</evidence>
<evidence type="ECO:0000256" key="5">
    <source>
        <dbReference type="ARBA" id="ARBA00023063"/>
    </source>
</evidence>
<evidence type="ECO:0000256" key="1">
    <source>
        <dbReference type="ARBA" id="ARBA00004141"/>
    </source>
</evidence>
<evidence type="ECO:0000313" key="9">
    <source>
        <dbReference type="EMBL" id="OOF33845.1"/>
    </source>
</evidence>
<feature type="transmembrane region" description="Helical" evidence="7">
    <location>
        <begin position="21"/>
        <end position="40"/>
    </location>
</feature>
<comment type="subcellular location">
    <subcellularLocation>
        <location evidence="1">Membrane</location>
        <topology evidence="1">Multi-pass membrane protein</topology>
    </subcellularLocation>
</comment>
<feature type="transmembrane region" description="Helical" evidence="7">
    <location>
        <begin position="102"/>
        <end position="126"/>
    </location>
</feature>
<comment type="similarity">
    <text evidence="2">Belongs to the major facilitator superfamily. Nitrate/nitrite porter (TC 2.A.1.8) family.</text>
</comment>
<protein>
    <submittedName>
        <fullName evidence="9">MFS transporter</fullName>
    </submittedName>
</protein>
<keyword evidence="4 7" id="KW-1133">Transmembrane helix</keyword>
<dbReference type="InterPro" id="IPR036259">
    <property type="entry name" value="MFS_trans_sf"/>
</dbReference>
<dbReference type="Gene3D" id="1.20.1250.20">
    <property type="entry name" value="MFS general substrate transporter like domains"/>
    <property type="match status" value="2"/>
</dbReference>
<reference evidence="10" key="1">
    <citation type="submission" date="2017-01" db="EMBL/GenBank/DDBJ databases">
        <title>Draft genome of the species Salinivibrio costicola subsp. alcaliphilus.</title>
        <authorList>
            <person name="Lopez-Hermoso C."/>
            <person name="De La Haba R."/>
            <person name="Sanchez-Porro C."/>
            <person name="Ventosa A."/>
        </authorList>
    </citation>
    <scope>NUCLEOTIDE SEQUENCE [LARGE SCALE GENOMIC DNA]</scope>
    <source>
        <strain evidence="10">CBH448</strain>
    </source>
</reference>
<keyword evidence="10" id="KW-1185">Reference proteome</keyword>
<dbReference type="PANTHER" id="PTHR23515">
    <property type="entry name" value="HIGH-AFFINITY NITRATE TRANSPORTER 2.3"/>
    <property type="match status" value="1"/>
</dbReference>
<gene>
    <name evidence="9" type="ORF">BZJ21_08880</name>
</gene>
<feature type="transmembrane region" description="Helical" evidence="7">
    <location>
        <begin position="216"/>
        <end position="234"/>
    </location>
</feature>
<feature type="transmembrane region" description="Helical" evidence="7">
    <location>
        <begin position="279"/>
        <end position="298"/>
    </location>
</feature>